<dbReference type="EMBL" id="JBHSPC010000006">
    <property type="protein sequence ID" value="MFC5668787.1"/>
    <property type="molecule type" value="Genomic_DNA"/>
</dbReference>
<reference evidence="7" key="1">
    <citation type="journal article" date="2019" name="Int. J. Syst. Evol. Microbiol.">
        <title>The Global Catalogue of Microorganisms (GCM) 10K type strain sequencing project: providing services to taxonomists for standard genome sequencing and annotation.</title>
        <authorList>
            <consortium name="The Broad Institute Genomics Platform"/>
            <consortium name="The Broad Institute Genome Sequencing Center for Infectious Disease"/>
            <person name="Wu L."/>
            <person name="Ma J."/>
        </authorList>
    </citation>
    <scope>NUCLEOTIDE SEQUENCE [LARGE SCALE GENOMIC DNA]</scope>
    <source>
        <strain evidence="7">JCM 13852</strain>
    </source>
</reference>
<name>A0ABW0XE16_9ACTN</name>
<dbReference type="Gene3D" id="1.10.10.10">
    <property type="entry name" value="Winged helix-like DNA-binding domain superfamily/Winged helix DNA-binding domain"/>
    <property type="match status" value="1"/>
</dbReference>
<dbReference type="PROSITE" id="PS51755">
    <property type="entry name" value="OMPR_PHOB"/>
    <property type="match status" value="1"/>
</dbReference>
<evidence type="ECO:0000256" key="3">
    <source>
        <dbReference type="PROSITE-ProRule" id="PRU01091"/>
    </source>
</evidence>
<dbReference type="Pfam" id="PF00486">
    <property type="entry name" value="Trans_reg_C"/>
    <property type="match status" value="1"/>
</dbReference>
<gene>
    <name evidence="6" type="ORF">ACFP2V_01260</name>
</gene>
<dbReference type="CDD" id="cd00383">
    <property type="entry name" value="trans_reg_C"/>
    <property type="match status" value="1"/>
</dbReference>
<comment type="caution">
    <text evidence="6">The sequence shown here is derived from an EMBL/GenBank/DDBJ whole genome shotgun (WGS) entry which is preliminary data.</text>
</comment>
<dbReference type="PANTHER" id="PTHR48111">
    <property type="entry name" value="REGULATOR OF RPOS"/>
    <property type="match status" value="1"/>
</dbReference>
<feature type="domain" description="OmpR/PhoB-type" evidence="5">
    <location>
        <begin position="130"/>
        <end position="229"/>
    </location>
</feature>
<evidence type="ECO:0000259" key="4">
    <source>
        <dbReference type="PROSITE" id="PS50110"/>
    </source>
</evidence>
<dbReference type="SMART" id="SM00448">
    <property type="entry name" value="REC"/>
    <property type="match status" value="1"/>
</dbReference>
<dbReference type="Proteomes" id="UP001596183">
    <property type="component" value="Unassembled WGS sequence"/>
</dbReference>
<dbReference type="SMART" id="SM00862">
    <property type="entry name" value="Trans_reg_C"/>
    <property type="match status" value="1"/>
</dbReference>
<evidence type="ECO:0000259" key="5">
    <source>
        <dbReference type="PROSITE" id="PS51755"/>
    </source>
</evidence>
<evidence type="ECO:0000256" key="2">
    <source>
        <dbReference type="PROSITE-ProRule" id="PRU00169"/>
    </source>
</evidence>
<dbReference type="Gene3D" id="6.10.250.690">
    <property type="match status" value="1"/>
</dbReference>
<dbReference type="InterPro" id="IPR039420">
    <property type="entry name" value="WalR-like"/>
</dbReference>
<protein>
    <submittedName>
        <fullName evidence="6">Response regulator</fullName>
    </submittedName>
</protein>
<feature type="DNA-binding region" description="OmpR/PhoB-type" evidence="3">
    <location>
        <begin position="130"/>
        <end position="229"/>
    </location>
</feature>
<dbReference type="Gene3D" id="3.40.50.2300">
    <property type="match status" value="1"/>
</dbReference>
<dbReference type="SUPFAM" id="SSF52172">
    <property type="entry name" value="CheY-like"/>
    <property type="match status" value="1"/>
</dbReference>
<evidence type="ECO:0000313" key="7">
    <source>
        <dbReference type="Proteomes" id="UP001596183"/>
    </source>
</evidence>
<dbReference type="InterPro" id="IPR001789">
    <property type="entry name" value="Sig_transdc_resp-reg_receiver"/>
</dbReference>
<keyword evidence="2" id="KW-0597">Phosphoprotein</keyword>
<organism evidence="6 7">
    <name type="scientific">Streptomyces incanus</name>
    <dbReference type="NCBI Taxonomy" id="887453"/>
    <lineage>
        <taxon>Bacteria</taxon>
        <taxon>Bacillati</taxon>
        <taxon>Actinomycetota</taxon>
        <taxon>Actinomycetes</taxon>
        <taxon>Kitasatosporales</taxon>
        <taxon>Streptomycetaceae</taxon>
        <taxon>Streptomyces</taxon>
    </lineage>
</organism>
<keyword evidence="7" id="KW-1185">Reference proteome</keyword>
<accession>A0ABW0XE16</accession>
<feature type="modified residue" description="4-aspartylphosphate" evidence="2">
    <location>
        <position position="52"/>
    </location>
</feature>
<dbReference type="InterPro" id="IPR001867">
    <property type="entry name" value="OmpR/PhoB-type_DNA-bd"/>
</dbReference>
<dbReference type="InterPro" id="IPR036388">
    <property type="entry name" value="WH-like_DNA-bd_sf"/>
</dbReference>
<dbReference type="PANTHER" id="PTHR48111:SF50">
    <property type="entry name" value="KDP OPERON TRANSCRIPTIONAL REGULATORY PROTEIN KDPE"/>
    <property type="match status" value="1"/>
</dbReference>
<keyword evidence="1 3" id="KW-0238">DNA-binding</keyword>
<dbReference type="PROSITE" id="PS50110">
    <property type="entry name" value="RESPONSE_REGULATORY"/>
    <property type="match status" value="1"/>
</dbReference>
<dbReference type="RefSeq" id="WP_381204402.1">
    <property type="nucleotide sequence ID" value="NZ_JBHSPC010000006.1"/>
</dbReference>
<feature type="domain" description="Response regulatory" evidence="4">
    <location>
        <begin position="3"/>
        <end position="116"/>
    </location>
</feature>
<sequence>MTRVLVVDDEPAIVRALVINLKARSYEVDSAHDGAEALRLAAARHPDVVVLDLGLPDMDGVEVIRGLRGWTRVPILVLSARHASDEKVQALDAGADDYVTKPFGMDELLARLRAAVRRAEPSGENEDEGDLVVETDGFTVDLAAKKVHRDGKDVRLTPTEWHLLEVLVRNGGRLVAQKQLLREVWGPSYGTETNYLRVYMAQLRRKLEADPAHPKHFITEPGMGYRFER</sequence>
<proteinExistence type="predicted"/>
<dbReference type="Pfam" id="PF00072">
    <property type="entry name" value="Response_reg"/>
    <property type="match status" value="1"/>
</dbReference>
<dbReference type="InterPro" id="IPR011006">
    <property type="entry name" value="CheY-like_superfamily"/>
</dbReference>
<evidence type="ECO:0000256" key="1">
    <source>
        <dbReference type="ARBA" id="ARBA00023125"/>
    </source>
</evidence>
<evidence type="ECO:0000313" key="6">
    <source>
        <dbReference type="EMBL" id="MFC5668787.1"/>
    </source>
</evidence>